<reference evidence="1 2" key="1">
    <citation type="journal article" date="2012" name="Int. J. Syst. Evol. Microbiol.">
        <title>Vibrio caribbeanicus sp. nov., isolated from the marine sponge Scleritoderma cyanea.</title>
        <authorList>
            <person name="Hoffmann M."/>
            <person name="Monday S.R."/>
            <person name="Allard M.W."/>
            <person name="Strain E.A."/>
            <person name="Whittaker P."/>
            <person name="Naum M."/>
            <person name="McCarthy P.J."/>
            <person name="Lopez J.V."/>
            <person name="Fischer M."/>
            <person name="Brown E.W."/>
        </authorList>
    </citation>
    <scope>NUCLEOTIDE SEQUENCE [LARGE SCALE GENOMIC DNA]</scope>
    <source>
        <strain evidence="1 2">LMG 19158</strain>
    </source>
</reference>
<dbReference type="AlphaFoldDB" id="F9RP54"/>
<accession>F9RP54</accession>
<protein>
    <submittedName>
        <fullName evidence="1">Uncharacterized protein</fullName>
    </submittedName>
</protein>
<comment type="caution">
    <text evidence="1">The sequence shown here is derived from an EMBL/GenBank/DDBJ whole genome shotgun (WGS) entry which is preliminary data.</text>
</comment>
<evidence type="ECO:0000313" key="2">
    <source>
        <dbReference type="Proteomes" id="UP000004349"/>
    </source>
</evidence>
<organism evidence="1 2">
    <name type="scientific">Vibrio scophthalmi LMG 19158</name>
    <dbReference type="NCBI Taxonomy" id="870967"/>
    <lineage>
        <taxon>Bacteria</taxon>
        <taxon>Pseudomonadati</taxon>
        <taxon>Pseudomonadota</taxon>
        <taxon>Gammaproteobacteria</taxon>
        <taxon>Vibrionales</taxon>
        <taxon>Vibrionaceae</taxon>
        <taxon>Vibrio</taxon>
    </lineage>
</organism>
<proteinExistence type="predicted"/>
<dbReference type="Proteomes" id="UP000004349">
    <property type="component" value="Unassembled WGS sequence"/>
</dbReference>
<evidence type="ECO:0000313" key="1">
    <source>
        <dbReference type="EMBL" id="EGU35970.1"/>
    </source>
</evidence>
<gene>
    <name evidence="1" type="ORF">VIS19158_11089</name>
</gene>
<sequence>MPSFTFDPKTGSTKLAEGVSISSISIKNVGDVKSYEIVEDNGVVIHKVEFIKGSGFTARYEGGSVSLSATECFTNIADDPDSENAVIFTLSPNNKGV</sequence>
<dbReference type="RefSeq" id="WP_005595693.1">
    <property type="nucleotide sequence ID" value="NZ_AFWE01000133.1"/>
</dbReference>
<name>F9RP54_9VIBR</name>
<dbReference type="EMBL" id="AFWE01000133">
    <property type="protein sequence ID" value="EGU35970.1"/>
    <property type="molecule type" value="Genomic_DNA"/>
</dbReference>